<comment type="caution">
    <text evidence="1">The sequence shown here is derived from an EMBL/GenBank/DDBJ whole genome shotgun (WGS) entry which is preliminary data.</text>
</comment>
<organism evidence="1 2">
    <name type="scientific">Ligilactobacillus faecis</name>
    <dbReference type="NCBI Taxonomy" id="762833"/>
    <lineage>
        <taxon>Bacteria</taxon>
        <taxon>Bacillati</taxon>
        <taxon>Bacillota</taxon>
        <taxon>Bacilli</taxon>
        <taxon>Lactobacillales</taxon>
        <taxon>Lactobacillaceae</taxon>
        <taxon>Ligilactobacillus</taxon>
    </lineage>
</organism>
<dbReference type="Proteomes" id="UP001565236">
    <property type="component" value="Unassembled WGS sequence"/>
</dbReference>
<reference evidence="1 2" key="1">
    <citation type="submission" date="2024-03" db="EMBL/GenBank/DDBJ databases">
        <title>Mouse gut bacterial collection (mGBC) of GemPharmatech.</title>
        <authorList>
            <person name="He Y."/>
            <person name="Dong L."/>
            <person name="Wu D."/>
            <person name="Gao X."/>
            <person name="Lin Z."/>
        </authorList>
    </citation>
    <scope>NUCLEOTIDE SEQUENCE [LARGE SCALE GENOMIC DNA]</scope>
    <source>
        <strain evidence="1 2">15-30</strain>
    </source>
</reference>
<sequence length="70" mass="8188">MIVSGMFCVTQLRLQKAEHQAQQALVLEQKLLYESGRLAQKLSQKDQKRKVELVVEMHQQKSSFKYLPKN</sequence>
<name>A0ABV4DPP9_9LACO</name>
<dbReference type="EMBL" id="JBCLUF010000012">
    <property type="protein sequence ID" value="MEY8662138.1"/>
    <property type="molecule type" value="Genomic_DNA"/>
</dbReference>
<dbReference type="RefSeq" id="WP_369941512.1">
    <property type="nucleotide sequence ID" value="NZ_JBCLUF010000012.1"/>
</dbReference>
<evidence type="ECO:0000313" key="1">
    <source>
        <dbReference type="EMBL" id="MEY8662138.1"/>
    </source>
</evidence>
<evidence type="ECO:0000313" key="2">
    <source>
        <dbReference type="Proteomes" id="UP001565236"/>
    </source>
</evidence>
<keyword evidence="2" id="KW-1185">Reference proteome</keyword>
<evidence type="ECO:0008006" key="3">
    <source>
        <dbReference type="Google" id="ProtNLM"/>
    </source>
</evidence>
<proteinExistence type="predicted"/>
<protein>
    <recommendedName>
        <fullName evidence="3">Cell division protein FtsL</fullName>
    </recommendedName>
</protein>
<gene>
    <name evidence="1" type="ORF">AALT52_04430</name>
</gene>
<accession>A0ABV4DPP9</accession>